<reference evidence="10 11" key="1">
    <citation type="submission" date="2020-06" db="EMBL/GenBank/DDBJ databases">
        <title>Pseudomonas eucalypticola sp. nov., an endophyte of Eucalyptus dunnii leaves with biocontrol ability of eucalyptus leaf blight.</title>
        <authorList>
            <person name="Liu Y."/>
            <person name="Song Z."/>
            <person name="Zeng H."/>
            <person name="Lu M."/>
            <person name="Wang X."/>
            <person name="Lian X."/>
            <person name="Zhang Q."/>
        </authorList>
    </citation>
    <scope>NUCLEOTIDE SEQUENCE [LARGE SCALE GENOMIC DNA]</scope>
    <source>
        <strain evidence="10 11">NP-1</strain>
    </source>
</reference>
<protein>
    <submittedName>
        <fullName evidence="10">Fimbria/pilus outer membrane usher protein</fullName>
    </submittedName>
</protein>
<keyword evidence="11" id="KW-1185">Reference proteome</keyword>
<evidence type="ECO:0000256" key="6">
    <source>
        <dbReference type="ARBA" id="ARBA00022729"/>
    </source>
</evidence>
<dbReference type="Pfam" id="PF00577">
    <property type="entry name" value="Usher"/>
    <property type="match status" value="1"/>
</dbReference>
<comment type="subcellular location">
    <subcellularLocation>
        <location evidence="1">Cell outer membrane</location>
        <topology evidence="1">Multi-pass membrane protein</topology>
    </subcellularLocation>
</comment>
<evidence type="ECO:0000256" key="5">
    <source>
        <dbReference type="ARBA" id="ARBA00022692"/>
    </source>
</evidence>
<keyword evidence="7" id="KW-0472">Membrane</keyword>
<dbReference type="PANTHER" id="PTHR30451:SF8">
    <property type="entry name" value="FIMBRIAL USHER PROTEIN"/>
    <property type="match status" value="1"/>
</dbReference>
<accession>A0A7D5H9E9</accession>
<dbReference type="SUPFAM" id="SSF141729">
    <property type="entry name" value="FimD N-terminal domain-like"/>
    <property type="match status" value="1"/>
</dbReference>
<dbReference type="InterPro" id="IPR025885">
    <property type="entry name" value="PapC_N"/>
</dbReference>
<dbReference type="EMBL" id="CP056030">
    <property type="protein sequence ID" value="QKZ06344.1"/>
    <property type="molecule type" value="Genomic_DNA"/>
</dbReference>
<evidence type="ECO:0000259" key="9">
    <source>
        <dbReference type="Pfam" id="PF13954"/>
    </source>
</evidence>
<evidence type="ECO:0000256" key="4">
    <source>
        <dbReference type="ARBA" id="ARBA00022452"/>
    </source>
</evidence>
<keyword evidence="5" id="KW-0812">Transmembrane</keyword>
<organism evidence="10 11">
    <name type="scientific">Pseudomonas eucalypticola</name>
    <dbReference type="NCBI Taxonomy" id="2599595"/>
    <lineage>
        <taxon>Bacteria</taxon>
        <taxon>Pseudomonadati</taxon>
        <taxon>Pseudomonadota</taxon>
        <taxon>Gammaproteobacteria</taxon>
        <taxon>Pseudomonadales</taxon>
        <taxon>Pseudomonadaceae</taxon>
        <taxon>Pseudomonas</taxon>
    </lineage>
</organism>
<sequence length="798" mass="85870">MSACILPLPSHAATAGFDAQTLKQRGIDPSLSQYFAQAPRFAPGVRRVNLTLNGKALGAVDTRFDDQGQLCFDAQLLAKAGLRTPSQATPGSGCHDYLVAFPRTVVKLRPERQQVDLLASDDSLERAPTRTAPFQGGGSAATLNYELYGAANQFLGHSSHYTAANAELGVNLGDWLVRSRHSYSAFNDRAHTENLYTYAQKTLVEQGSILQLGELNISHSVLPGAPITGLQWVPEAALQRRGHSGVQVQGFAQDNARVEVRQAGALIHDQMVPAGPFELRDLALFNSSSDLDVRVIETSGREQRFSVPAINLGTATRVAGGFSFALGKVRTFHSDDLNAPLMATASNGWLLGERYRFALGGTLGDHDYRATGMTLDTGFGPDISLGLGTLLSHGGPQGTSGAQFNGQLSVKWPHGLSTGLNLSRETPGYRDLSDTLARRYDERQYYRSSRDQFGLSVSWFNPTFGALSATYASAVQFNGQRSDFITGSWNRNVGQVNLGLRVEHNTRQLRRYRADHERFDRQEQSAVYLTASLPLGSGSRLRSYAGRRGERNTYGSTLNSQLSDRVQTSLSAEYEAPDARQSLSAGLNLLTDSARTQLSVTQGNEGRRGASLQASGAVAVHGDGVTFSPYAIGDTFAIARVGDVAGIKLQTPSGPVWTDRSGQAVVAQLPAYQPSQVEVATRSLPRAVDVVNGHQAITAGRGSVHRLGFSVVHNRRVLLTLDAASRARLNKGDSVVDAQGQFVTAVLDGGQVFLENADAQGLSVSRQGQRLCTLGFDLPAQPDLDSPYEQLDAHCPST</sequence>
<dbReference type="InterPro" id="IPR042186">
    <property type="entry name" value="FimD_plug_dom"/>
</dbReference>
<dbReference type="Gene3D" id="2.60.40.3110">
    <property type="match status" value="1"/>
</dbReference>
<gene>
    <name evidence="10" type="ORF">HWQ56_22210</name>
</gene>
<dbReference type="Gene3D" id="2.60.40.2070">
    <property type="match status" value="1"/>
</dbReference>
<keyword evidence="4" id="KW-1134">Transmembrane beta strand</keyword>
<evidence type="ECO:0000256" key="7">
    <source>
        <dbReference type="ARBA" id="ARBA00023136"/>
    </source>
</evidence>
<dbReference type="AlphaFoldDB" id="A0A7D5H9E9"/>
<dbReference type="Pfam" id="PF13954">
    <property type="entry name" value="PapC_N"/>
    <property type="match status" value="1"/>
</dbReference>
<feature type="domain" description="PapC N-terminal" evidence="9">
    <location>
        <begin position="17"/>
        <end position="148"/>
    </location>
</feature>
<keyword evidence="3" id="KW-0813">Transport</keyword>
<evidence type="ECO:0000256" key="2">
    <source>
        <dbReference type="ARBA" id="ARBA00008064"/>
    </source>
</evidence>
<name>A0A7D5H9E9_9PSED</name>
<dbReference type="Gene3D" id="3.10.20.410">
    <property type="match status" value="1"/>
</dbReference>
<dbReference type="InterPro" id="IPR043142">
    <property type="entry name" value="PapC-like_C_sf"/>
</dbReference>
<keyword evidence="6" id="KW-0732">Signal</keyword>
<proteinExistence type="inferred from homology"/>
<dbReference type="InterPro" id="IPR000015">
    <property type="entry name" value="Fimb_usher"/>
</dbReference>
<keyword evidence="8" id="KW-0998">Cell outer membrane</keyword>
<comment type="similarity">
    <text evidence="2">Belongs to the fimbrial export usher family.</text>
</comment>
<dbReference type="GO" id="GO:0009279">
    <property type="term" value="C:cell outer membrane"/>
    <property type="evidence" value="ECO:0007669"/>
    <property type="project" value="UniProtKB-SubCell"/>
</dbReference>
<dbReference type="Gene3D" id="2.60.40.2610">
    <property type="entry name" value="Outer membrane usher protein FimD, plug domain"/>
    <property type="match status" value="1"/>
</dbReference>
<dbReference type="GO" id="GO:0015473">
    <property type="term" value="F:fimbrial usher porin activity"/>
    <property type="evidence" value="ECO:0007669"/>
    <property type="project" value="InterPro"/>
</dbReference>
<dbReference type="InterPro" id="IPR037224">
    <property type="entry name" value="PapC_N_sf"/>
</dbReference>
<evidence type="ECO:0000256" key="3">
    <source>
        <dbReference type="ARBA" id="ARBA00022448"/>
    </source>
</evidence>
<dbReference type="Proteomes" id="UP000509568">
    <property type="component" value="Chromosome"/>
</dbReference>
<evidence type="ECO:0000313" key="11">
    <source>
        <dbReference type="Proteomes" id="UP000509568"/>
    </source>
</evidence>
<evidence type="ECO:0000313" key="10">
    <source>
        <dbReference type="EMBL" id="QKZ06344.1"/>
    </source>
</evidence>
<dbReference type="RefSeq" id="WP_176571787.1">
    <property type="nucleotide sequence ID" value="NZ_CP056030.1"/>
</dbReference>
<dbReference type="KEGG" id="pez:HWQ56_22210"/>
<evidence type="ECO:0000256" key="8">
    <source>
        <dbReference type="ARBA" id="ARBA00023237"/>
    </source>
</evidence>
<dbReference type="GO" id="GO:0009297">
    <property type="term" value="P:pilus assembly"/>
    <property type="evidence" value="ECO:0007669"/>
    <property type="project" value="InterPro"/>
</dbReference>
<evidence type="ECO:0000256" key="1">
    <source>
        <dbReference type="ARBA" id="ARBA00004571"/>
    </source>
</evidence>
<dbReference type="PANTHER" id="PTHR30451">
    <property type="entry name" value="OUTER MEMBRANE USHER PROTEIN"/>
    <property type="match status" value="1"/>
</dbReference>